<organism evidence="5 6">
    <name type="scientific">Monoraphidium neglectum</name>
    <dbReference type="NCBI Taxonomy" id="145388"/>
    <lineage>
        <taxon>Eukaryota</taxon>
        <taxon>Viridiplantae</taxon>
        <taxon>Chlorophyta</taxon>
        <taxon>core chlorophytes</taxon>
        <taxon>Chlorophyceae</taxon>
        <taxon>CS clade</taxon>
        <taxon>Sphaeropleales</taxon>
        <taxon>Selenastraceae</taxon>
        <taxon>Monoraphidium</taxon>
    </lineage>
</organism>
<name>A0A0D2NEU3_9CHLO</name>
<sequence length="74" mass="7865">MDSKAADQALETLHQISSILDCGLDKETLRILVGLCEAGVNPEALAHVVKELRREAALLRASDPAQQSGGGVRQ</sequence>
<dbReference type="Pfam" id="PF12554">
    <property type="entry name" value="MOZART1"/>
    <property type="match status" value="1"/>
</dbReference>
<dbReference type="STRING" id="145388.A0A0D2NEU3"/>
<dbReference type="EMBL" id="KK100807">
    <property type="protein sequence ID" value="KIZ03671.1"/>
    <property type="molecule type" value="Genomic_DNA"/>
</dbReference>
<evidence type="ECO:0000313" key="5">
    <source>
        <dbReference type="EMBL" id="KIZ03671.1"/>
    </source>
</evidence>
<gene>
    <name evidence="5" type="ORF">MNEG_4290</name>
</gene>
<dbReference type="AlphaFoldDB" id="A0A0D2NEU3"/>
<comment type="similarity">
    <text evidence="2">Belongs to the MOZART1 family.</text>
</comment>
<dbReference type="GO" id="GO:0051415">
    <property type="term" value="P:microtubule nucleation by interphase microtubule organizing center"/>
    <property type="evidence" value="ECO:0007669"/>
    <property type="project" value="TreeGrafter"/>
</dbReference>
<dbReference type="GeneID" id="25737168"/>
<dbReference type="RefSeq" id="XP_013902690.1">
    <property type="nucleotide sequence ID" value="XM_014047236.1"/>
</dbReference>
<dbReference type="GO" id="GO:0000931">
    <property type="term" value="C:gamma-tubulin ring complex"/>
    <property type="evidence" value="ECO:0007669"/>
    <property type="project" value="InterPro"/>
</dbReference>
<dbReference type="GO" id="GO:0090307">
    <property type="term" value="P:mitotic spindle assembly"/>
    <property type="evidence" value="ECO:0007669"/>
    <property type="project" value="TreeGrafter"/>
</dbReference>
<evidence type="ECO:0000256" key="3">
    <source>
        <dbReference type="ARBA" id="ARBA00022490"/>
    </source>
</evidence>
<evidence type="ECO:0000256" key="2">
    <source>
        <dbReference type="ARBA" id="ARBA00011015"/>
    </source>
</evidence>
<dbReference type="OrthoDB" id="48571at2759"/>
<evidence type="ECO:0000313" key="6">
    <source>
        <dbReference type="Proteomes" id="UP000054498"/>
    </source>
</evidence>
<dbReference type="PANTHER" id="PTHR28520">
    <property type="entry name" value="MITOTIC-SPINDLE ORGANIZING PROTEIN 1"/>
    <property type="match status" value="1"/>
</dbReference>
<dbReference type="GO" id="GO:0033566">
    <property type="term" value="P:gamma-tubulin complex localization"/>
    <property type="evidence" value="ECO:0007669"/>
    <property type="project" value="InterPro"/>
</dbReference>
<dbReference type="PANTHER" id="PTHR28520:SF2">
    <property type="entry name" value="MITOTIC-SPINDLE ORGANIZING PROTEIN 1"/>
    <property type="match status" value="1"/>
</dbReference>
<reference evidence="5 6" key="1">
    <citation type="journal article" date="2013" name="BMC Genomics">
        <title>Reconstruction of the lipid metabolism for the microalga Monoraphidium neglectum from its genome sequence reveals characteristics suitable for biofuel production.</title>
        <authorList>
            <person name="Bogen C."/>
            <person name="Al-Dilaimi A."/>
            <person name="Albersmeier A."/>
            <person name="Wichmann J."/>
            <person name="Grundmann M."/>
            <person name="Rupp O."/>
            <person name="Lauersen K.J."/>
            <person name="Blifernez-Klassen O."/>
            <person name="Kalinowski J."/>
            <person name="Goesmann A."/>
            <person name="Mussgnug J.H."/>
            <person name="Kruse O."/>
        </authorList>
    </citation>
    <scope>NUCLEOTIDE SEQUENCE [LARGE SCALE GENOMIC DNA]</scope>
    <source>
        <strain evidence="5 6">SAG 48.87</strain>
    </source>
</reference>
<keyword evidence="3" id="KW-0963">Cytoplasm</keyword>
<dbReference type="GO" id="GO:0031021">
    <property type="term" value="C:interphase microtubule organizing center"/>
    <property type="evidence" value="ECO:0007669"/>
    <property type="project" value="TreeGrafter"/>
</dbReference>
<dbReference type="Proteomes" id="UP000054498">
    <property type="component" value="Unassembled WGS sequence"/>
</dbReference>
<keyword evidence="6" id="KW-1185">Reference proteome</keyword>
<proteinExistence type="inferred from homology"/>
<accession>A0A0D2NEU3</accession>
<evidence type="ECO:0000256" key="4">
    <source>
        <dbReference type="ARBA" id="ARBA00023212"/>
    </source>
</evidence>
<keyword evidence="4" id="KW-0206">Cytoskeleton</keyword>
<comment type="subcellular location">
    <subcellularLocation>
        <location evidence="1">Cytoplasm</location>
        <location evidence="1">Cytoskeleton</location>
        <location evidence="1">Microtubule organizing center</location>
    </subcellularLocation>
</comment>
<dbReference type="KEGG" id="mng:MNEG_4290"/>
<protein>
    <recommendedName>
        <fullName evidence="7">Mitotic-spindle organizing protein 1</fullName>
    </recommendedName>
</protein>
<dbReference type="GO" id="GO:0005819">
    <property type="term" value="C:spindle"/>
    <property type="evidence" value="ECO:0007669"/>
    <property type="project" value="TreeGrafter"/>
</dbReference>
<dbReference type="InterPro" id="IPR022214">
    <property type="entry name" value="MZT1"/>
</dbReference>
<evidence type="ECO:0000256" key="1">
    <source>
        <dbReference type="ARBA" id="ARBA00004267"/>
    </source>
</evidence>
<evidence type="ECO:0008006" key="7">
    <source>
        <dbReference type="Google" id="ProtNLM"/>
    </source>
</evidence>